<dbReference type="AlphaFoldDB" id="A0AA97P1Y1"/>
<sequence length="127" mass="13708">MSELPTWKAPARLDQLNSGAGGEPHSLLDICESGQVKVPPRLAASGGMHTIHPESSFSGSAHHRARFSCSLWPERTLSGFTKFGKSDPSTAECGRQPQNFEFTPPNGFSDGLNSIECPSRRQRSAPT</sequence>
<organism evidence="2">
    <name type="scientific">Pyricularia oryzae (strain Y34)</name>
    <name type="common">Rice blast fungus</name>
    <name type="synonym">Magnaporthe oryzae</name>
    <dbReference type="NCBI Taxonomy" id="1143189"/>
    <lineage>
        <taxon>Eukaryota</taxon>
        <taxon>Fungi</taxon>
        <taxon>Dikarya</taxon>
        <taxon>Ascomycota</taxon>
        <taxon>Pezizomycotina</taxon>
        <taxon>Sordariomycetes</taxon>
        <taxon>Sordariomycetidae</taxon>
        <taxon>Magnaporthales</taxon>
        <taxon>Pyriculariaceae</taxon>
        <taxon>Pyricularia</taxon>
    </lineage>
</organism>
<proteinExistence type="predicted"/>
<dbReference type="EMBL" id="JH793564">
    <property type="protein sequence ID" value="ELQ40424.1"/>
    <property type="molecule type" value="Genomic_DNA"/>
</dbReference>
<gene>
    <name evidence="2" type="ORF">OOU_Y34scaffold00437g10</name>
</gene>
<reference evidence="2" key="1">
    <citation type="journal article" date="2012" name="PLoS Genet.">
        <title>Comparative analysis of the genomes of two field isolates of the rice blast fungus Magnaporthe oryzae.</title>
        <authorList>
            <person name="Xue M."/>
            <person name="Yang J."/>
            <person name="Li Z."/>
            <person name="Hu S."/>
            <person name="Yao N."/>
            <person name="Dean R.A."/>
            <person name="Zhao W."/>
            <person name="Shen M."/>
            <person name="Zhang H."/>
            <person name="Li C."/>
            <person name="Liu L."/>
            <person name="Cao L."/>
            <person name="Xu X."/>
            <person name="Xing Y."/>
            <person name="Hsiang T."/>
            <person name="Zhang Z."/>
            <person name="Xu J.R."/>
            <person name="Peng Y.L."/>
        </authorList>
    </citation>
    <scope>NUCLEOTIDE SEQUENCE</scope>
    <source>
        <strain evidence="2">Y34</strain>
    </source>
</reference>
<accession>A0AA97P1Y1</accession>
<evidence type="ECO:0000256" key="1">
    <source>
        <dbReference type="SAM" id="MobiDB-lite"/>
    </source>
</evidence>
<protein>
    <submittedName>
        <fullName evidence="2">Uncharacterized protein</fullName>
    </submittedName>
</protein>
<feature type="region of interest" description="Disordered" evidence="1">
    <location>
        <begin position="83"/>
        <end position="127"/>
    </location>
</feature>
<evidence type="ECO:0000313" key="2">
    <source>
        <dbReference type="EMBL" id="ELQ40424.1"/>
    </source>
</evidence>
<dbReference type="Proteomes" id="UP000011086">
    <property type="component" value="Unassembled WGS sequence"/>
</dbReference>
<name>A0AA97P1Y1_PYRO3</name>